<reference evidence="1" key="2">
    <citation type="submission" date="2021-04" db="EMBL/GenBank/DDBJ databases">
        <authorList>
            <person name="Gilroy R."/>
        </authorList>
    </citation>
    <scope>NUCLEOTIDE SEQUENCE</scope>
    <source>
        <strain evidence="1">CHK187-5294</strain>
    </source>
</reference>
<dbReference type="PANTHER" id="PTHR30024:SF46">
    <property type="entry name" value="ABC TRANSPORTER, SUBSTRATE-BINDING LIPOPROTEIN"/>
    <property type="match status" value="1"/>
</dbReference>
<dbReference type="EMBL" id="DXCL01000046">
    <property type="protein sequence ID" value="HIZ04234.1"/>
    <property type="molecule type" value="Genomic_DNA"/>
</dbReference>
<evidence type="ECO:0000313" key="2">
    <source>
        <dbReference type="Proteomes" id="UP000824132"/>
    </source>
</evidence>
<evidence type="ECO:0008006" key="3">
    <source>
        <dbReference type="Google" id="ProtNLM"/>
    </source>
</evidence>
<dbReference type="AlphaFoldDB" id="A0A9D2IFC3"/>
<organism evidence="1 2">
    <name type="scientific">Candidatus Borkfalkia avistercoris</name>
    <dbReference type="NCBI Taxonomy" id="2838504"/>
    <lineage>
        <taxon>Bacteria</taxon>
        <taxon>Bacillati</taxon>
        <taxon>Bacillota</taxon>
        <taxon>Clostridia</taxon>
        <taxon>Christensenellales</taxon>
        <taxon>Christensenellaceae</taxon>
        <taxon>Candidatus Borkfalkia</taxon>
    </lineage>
</organism>
<accession>A0A9D2IFC3</accession>
<sequence>GAAAFAACENGGSDVVTLQSYNSESQIVALLQQAQNSGAEAYGVLGEPSLTNGKAEVSSISVAVDFQEEWTAITEFDGYPQASLIARGTFAQSDPAFIAAFSEALKDNATWLSQEENIDKFEQKLAAYNAADPDGYQTTLAGKTYTTETIANCNLGYQSAQEVKASVKDYVNRLSGSEPADGFFYAAPASGAQAQAEGDKTVDVYLPDGTPAFALAKVFTEGVSVAGYTVRFHIVAAGQIGTIFSSTAGTEAEADLAVMPTIGAANVYAKAGGIQLVSTHVFGNLYIASVNGTADSLEDLRGKTVYTTAATTIQLLQYLLTANGIEYTV</sequence>
<evidence type="ECO:0000313" key="1">
    <source>
        <dbReference type="EMBL" id="HIZ04234.1"/>
    </source>
</evidence>
<gene>
    <name evidence="1" type="ORF">H9727_08115</name>
</gene>
<dbReference type="Proteomes" id="UP000824132">
    <property type="component" value="Unassembled WGS sequence"/>
</dbReference>
<comment type="caution">
    <text evidence="1">The sequence shown here is derived from an EMBL/GenBank/DDBJ whole genome shotgun (WGS) entry which is preliminary data.</text>
</comment>
<reference evidence="1" key="1">
    <citation type="journal article" date="2021" name="PeerJ">
        <title>Extensive microbial diversity within the chicken gut microbiome revealed by metagenomics and culture.</title>
        <authorList>
            <person name="Gilroy R."/>
            <person name="Ravi A."/>
            <person name="Getino M."/>
            <person name="Pursley I."/>
            <person name="Horton D.L."/>
            <person name="Alikhan N.F."/>
            <person name="Baker D."/>
            <person name="Gharbi K."/>
            <person name="Hall N."/>
            <person name="Watson M."/>
            <person name="Adriaenssens E.M."/>
            <person name="Foster-Nyarko E."/>
            <person name="Jarju S."/>
            <person name="Secka A."/>
            <person name="Antonio M."/>
            <person name="Oren A."/>
            <person name="Chaudhuri R.R."/>
            <person name="La Ragione R."/>
            <person name="Hildebrand F."/>
            <person name="Pallen M.J."/>
        </authorList>
    </citation>
    <scope>NUCLEOTIDE SEQUENCE</scope>
    <source>
        <strain evidence="1">CHK187-5294</strain>
    </source>
</reference>
<dbReference type="Gene3D" id="3.40.190.10">
    <property type="entry name" value="Periplasmic binding protein-like II"/>
    <property type="match status" value="2"/>
</dbReference>
<name>A0A9D2IFC3_9FIRM</name>
<protein>
    <recommendedName>
        <fullName evidence="3">ABC transporter substrate-binding protein</fullName>
    </recommendedName>
</protein>
<proteinExistence type="predicted"/>
<dbReference type="PANTHER" id="PTHR30024">
    <property type="entry name" value="ALIPHATIC SULFONATES-BINDING PROTEIN-RELATED"/>
    <property type="match status" value="1"/>
</dbReference>
<feature type="non-terminal residue" evidence="1">
    <location>
        <position position="1"/>
    </location>
</feature>
<dbReference type="SUPFAM" id="SSF53850">
    <property type="entry name" value="Periplasmic binding protein-like II"/>
    <property type="match status" value="1"/>
</dbReference>